<name>A0A812LKG1_9DINO</name>
<dbReference type="EMBL" id="CAJNDS010001112">
    <property type="protein sequence ID" value="CAE7247744.1"/>
    <property type="molecule type" value="Genomic_DNA"/>
</dbReference>
<dbReference type="Proteomes" id="UP000604046">
    <property type="component" value="Unassembled WGS sequence"/>
</dbReference>
<evidence type="ECO:0000259" key="3">
    <source>
        <dbReference type="PROSITE" id="PS00028"/>
    </source>
</evidence>
<accession>A0A812LKG1</accession>
<feature type="region of interest" description="Disordered" evidence="2">
    <location>
        <begin position="1"/>
        <end position="26"/>
    </location>
</feature>
<organism evidence="4 5">
    <name type="scientific">Symbiodinium natans</name>
    <dbReference type="NCBI Taxonomy" id="878477"/>
    <lineage>
        <taxon>Eukaryota</taxon>
        <taxon>Sar</taxon>
        <taxon>Alveolata</taxon>
        <taxon>Dinophyceae</taxon>
        <taxon>Suessiales</taxon>
        <taxon>Symbiodiniaceae</taxon>
        <taxon>Symbiodinium</taxon>
    </lineage>
</organism>
<protein>
    <submittedName>
        <fullName evidence="4">DRG1 protein</fullName>
    </submittedName>
</protein>
<dbReference type="GO" id="GO:0006376">
    <property type="term" value="P:mRNA splice site recognition"/>
    <property type="evidence" value="ECO:0007669"/>
    <property type="project" value="InterPro"/>
</dbReference>
<reference evidence="4" key="1">
    <citation type="submission" date="2021-02" db="EMBL/GenBank/DDBJ databases">
        <authorList>
            <person name="Dougan E. K."/>
            <person name="Rhodes N."/>
            <person name="Thang M."/>
            <person name="Chan C."/>
        </authorList>
    </citation>
    <scope>NUCLEOTIDE SEQUENCE</scope>
</reference>
<dbReference type="Pfam" id="PF03194">
    <property type="entry name" value="LUC7"/>
    <property type="match status" value="1"/>
</dbReference>
<evidence type="ECO:0000313" key="4">
    <source>
        <dbReference type="EMBL" id="CAE7247744.1"/>
    </source>
</evidence>
<dbReference type="InterPro" id="IPR004882">
    <property type="entry name" value="Luc7-rel"/>
</dbReference>
<dbReference type="PROSITE" id="PS00028">
    <property type="entry name" value="ZINC_FINGER_C2H2_1"/>
    <property type="match status" value="1"/>
</dbReference>
<feature type="domain" description="C2H2-type" evidence="3">
    <location>
        <begin position="46"/>
        <end position="68"/>
    </location>
</feature>
<evidence type="ECO:0000313" key="5">
    <source>
        <dbReference type="Proteomes" id="UP000604046"/>
    </source>
</evidence>
<gene>
    <name evidence="4" type="primary">DRG1</name>
    <name evidence="4" type="ORF">SNAT2548_LOCUS11924</name>
</gene>
<evidence type="ECO:0000256" key="1">
    <source>
        <dbReference type="ARBA" id="ARBA00005655"/>
    </source>
</evidence>
<dbReference type="GO" id="GO:0005685">
    <property type="term" value="C:U1 snRNP"/>
    <property type="evidence" value="ECO:0007669"/>
    <property type="project" value="InterPro"/>
</dbReference>
<keyword evidence="5" id="KW-1185">Reference proteome</keyword>
<proteinExistence type="inferred from homology"/>
<feature type="compositionally biased region" description="Polar residues" evidence="2">
    <location>
        <begin position="1"/>
        <end position="16"/>
    </location>
</feature>
<feature type="compositionally biased region" description="Low complexity" evidence="2">
    <location>
        <begin position="97"/>
        <end position="107"/>
    </location>
</feature>
<comment type="caution">
    <text evidence="4">The sequence shown here is derived from an EMBL/GenBank/DDBJ whole genome shotgun (WGS) entry which is preliminary data.</text>
</comment>
<dbReference type="OrthoDB" id="446614at2759"/>
<comment type="similarity">
    <text evidence="1">Belongs to the Luc7 family.</text>
</comment>
<evidence type="ECO:0000256" key="2">
    <source>
        <dbReference type="SAM" id="MobiDB-lite"/>
    </source>
</evidence>
<dbReference type="AlphaFoldDB" id="A0A812LKG1"/>
<feature type="compositionally biased region" description="Basic residues" evidence="2">
    <location>
        <begin position="85"/>
        <end position="96"/>
    </location>
</feature>
<dbReference type="InterPro" id="IPR013087">
    <property type="entry name" value="Znf_C2H2_type"/>
</dbReference>
<feature type="region of interest" description="Disordered" evidence="2">
    <location>
        <begin position="80"/>
        <end position="112"/>
    </location>
</feature>
<dbReference type="GO" id="GO:0003729">
    <property type="term" value="F:mRNA binding"/>
    <property type="evidence" value="ECO:0007669"/>
    <property type="project" value="InterPro"/>
</dbReference>
<sequence length="187" mass="20794">MALTTGGYNNMSSTLRRQARELSAEADSLQKLEMRKSAEKLQPQACEVCGMGYLDEEEYKAHLTFRVHEGYQQVRDKYEELEKKRAQRARKSKARAKSQPQPSTSQEPPKRDARLTVALGTSSHLQFFQQQKLPVEAASILEHGSHHSFASSSAISVSKAAHAANGEKSASLPRLGKCLRVCHVSEI</sequence>